<accession>A0AAV5AYJ7</accession>
<evidence type="ECO:0000313" key="4">
    <source>
        <dbReference type="Proteomes" id="UP001208692"/>
    </source>
</evidence>
<sequence length="159" mass="17538">MSKNSVSIEIAPEVITQLEEKLKEIKELLAPFSVKLTASARMGIPKMSDKTVAFVGKVADYVDSNPLLVPPIMETEEFKKDYKANQALQPIYATSEQINEMLRDILILTGSEAYSQALLYYASVKMAAKVGNSEAKTIQEDLGKRFPKGSKSSKESTQS</sequence>
<keyword evidence="4" id="KW-1185">Reference proteome</keyword>
<reference evidence="1 4" key="1">
    <citation type="submission" date="2021-11" db="EMBL/GenBank/DDBJ databases">
        <title>Draft genome sequence of Capnocytophaga sp. strain KC07075 isolated from cat oral cavity.</title>
        <authorList>
            <person name="Suzuki M."/>
            <person name="Imaoka K."/>
            <person name="Kimura M."/>
            <person name="Morikawa S."/>
            <person name="Maeda K."/>
        </authorList>
    </citation>
    <scope>NUCLEOTIDE SEQUENCE</scope>
    <source>
        <strain evidence="1">KC07075</strain>
        <strain evidence="2 4">KC07079</strain>
    </source>
</reference>
<comment type="caution">
    <text evidence="1">The sequence shown here is derived from an EMBL/GenBank/DDBJ whole genome shotgun (WGS) entry which is preliminary data.</text>
</comment>
<evidence type="ECO:0000313" key="3">
    <source>
        <dbReference type="Proteomes" id="UP001207736"/>
    </source>
</evidence>
<protein>
    <submittedName>
        <fullName evidence="1">Uncharacterized protein</fullName>
    </submittedName>
</protein>
<dbReference type="EMBL" id="BQKB01000009">
    <property type="protein sequence ID" value="GJM52246.1"/>
    <property type="molecule type" value="Genomic_DNA"/>
</dbReference>
<dbReference type="RefSeq" id="WP_264846492.1">
    <property type="nucleotide sequence ID" value="NZ_BPMA01000021.1"/>
</dbReference>
<evidence type="ECO:0000313" key="1">
    <source>
        <dbReference type="EMBL" id="GJM51061.1"/>
    </source>
</evidence>
<dbReference type="EMBL" id="BQKA01000036">
    <property type="protein sequence ID" value="GJM51061.1"/>
    <property type="molecule type" value="Genomic_DNA"/>
</dbReference>
<name>A0AAV5AYJ7_9FLAO</name>
<evidence type="ECO:0000313" key="2">
    <source>
        <dbReference type="EMBL" id="GJM52246.1"/>
    </source>
</evidence>
<dbReference type="AlphaFoldDB" id="A0AAV5AYJ7"/>
<gene>
    <name evidence="1" type="ORF">RCZ15_20340</name>
    <name evidence="2" type="ORF">RCZ16_05640</name>
</gene>
<organism evidence="1 3">
    <name type="scientific">Capnocytophaga catalasegens</name>
    <dbReference type="NCBI Taxonomy" id="1004260"/>
    <lineage>
        <taxon>Bacteria</taxon>
        <taxon>Pseudomonadati</taxon>
        <taxon>Bacteroidota</taxon>
        <taxon>Flavobacteriia</taxon>
        <taxon>Flavobacteriales</taxon>
        <taxon>Flavobacteriaceae</taxon>
        <taxon>Capnocytophaga</taxon>
    </lineage>
</organism>
<dbReference type="Proteomes" id="UP001207736">
    <property type="component" value="Unassembled WGS sequence"/>
</dbReference>
<dbReference type="Proteomes" id="UP001208692">
    <property type="component" value="Unassembled WGS sequence"/>
</dbReference>
<proteinExistence type="predicted"/>